<accession>A0A3S2VML5</accession>
<comment type="caution">
    <text evidence="2">The sequence shown here is derived from an EMBL/GenBank/DDBJ whole genome shotgun (WGS) entry which is preliminary data.</text>
</comment>
<reference evidence="3" key="1">
    <citation type="submission" date="2019-01" db="EMBL/GenBank/DDBJ databases">
        <title>Gri0909 isolated from a small marine red alga.</title>
        <authorList>
            <person name="Kim J."/>
            <person name="Jeong S.E."/>
            <person name="Jeon C.O."/>
        </authorList>
    </citation>
    <scope>NUCLEOTIDE SEQUENCE [LARGE SCALE GENOMIC DNA]</scope>
    <source>
        <strain evidence="3">Gri0909</strain>
    </source>
</reference>
<sequence length="201" mass="22205">MPFAIIRPDDRRRTAVETMIRSVYRDRYQAMIADFPPCLAALFNADNVPLCAAGLRDDDSGFFSEVYLDQSVEASIARLAREPVARTSILEVTTLAASHPGHALKLVDHIVADGEQRGMKWGLFTATRPLRIGLRRSGAGVLEIALAEQHRVENAEQWGSYYETNPIVCAVSGDGYGDAAARPAPRRNTSLKQEQERARHA</sequence>
<dbReference type="Proteomes" id="UP000287447">
    <property type="component" value="Unassembled WGS sequence"/>
</dbReference>
<gene>
    <name evidence="2" type="ORF">EOI86_22465</name>
</gene>
<feature type="region of interest" description="Disordered" evidence="1">
    <location>
        <begin position="178"/>
        <end position="201"/>
    </location>
</feature>
<keyword evidence="3" id="KW-1185">Reference proteome</keyword>
<evidence type="ECO:0008006" key="4">
    <source>
        <dbReference type="Google" id="ProtNLM"/>
    </source>
</evidence>
<dbReference type="Pfam" id="PF12261">
    <property type="entry name" value="T_hemolysin"/>
    <property type="match status" value="1"/>
</dbReference>
<dbReference type="InterPro" id="IPR022050">
    <property type="entry name" value="T_hemolysin"/>
</dbReference>
<proteinExistence type="predicted"/>
<dbReference type="AlphaFoldDB" id="A0A3S2VML5"/>
<dbReference type="RefSeq" id="WP_127767928.1">
    <property type="nucleotide sequence ID" value="NZ_SADE01000004.1"/>
</dbReference>
<protein>
    <recommendedName>
        <fullName evidence="4">Thermostable hemolysin</fullName>
    </recommendedName>
</protein>
<dbReference type="OrthoDB" id="7432757at2"/>
<evidence type="ECO:0000313" key="2">
    <source>
        <dbReference type="EMBL" id="RVU33898.1"/>
    </source>
</evidence>
<dbReference type="EMBL" id="SADE01000004">
    <property type="protein sequence ID" value="RVU33898.1"/>
    <property type="molecule type" value="Genomic_DNA"/>
</dbReference>
<name>A0A3S2VML5_9PROT</name>
<organism evidence="2 3">
    <name type="scientific">Hwanghaeella grinnelliae</name>
    <dbReference type="NCBI Taxonomy" id="2500179"/>
    <lineage>
        <taxon>Bacteria</taxon>
        <taxon>Pseudomonadati</taxon>
        <taxon>Pseudomonadota</taxon>
        <taxon>Alphaproteobacteria</taxon>
        <taxon>Rhodospirillales</taxon>
        <taxon>Rhodospirillaceae</taxon>
        <taxon>Hwanghaeella</taxon>
    </lineage>
</organism>
<evidence type="ECO:0000313" key="3">
    <source>
        <dbReference type="Proteomes" id="UP000287447"/>
    </source>
</evidence>
<evidence type="ECO:0000256" key="1">
    <source>
        <dbReference type="SAM" id="MobiDB-lite"/>
    </source>
</evidence>